<dbReference type="KEGG" id="kse:Ksed_03600"/>
<feature type="domain" description="DUF2382" evidence="3">
    <location>
        <begin position="247"/>
        <end position="355"/>
    </location>
</feature>
<gene>
    <name evidence="4" type="ordered locus">Ksed_03600</name>
</gene>
<reference evidence="4 5" key="1">
    <citation type="journal article" date="2009" name="Stand. Genomic Sci.">
        <title>Complete genome sequence of Kytococcus sedentarius type strain (541).</title>
        <authorList>
            <person name="Sims D."/>
            <person name="Brettin T."/>
            <person name="Detter J.C."/>
            <person name="Han C."/>
            <person name="Lapidus A."/>
            <person name="Copeland A."/>
            <person name="Glavina Del Rio T."/>
            <person name="Nolan M."/>
            <person name="Chen F."/>
            <person name="Lucas S."/>
            <person name="Tice H."/>
            <person name="Cheng J.F."/>
            <person name="Bruce D."/>
            <person name="Goodwin L."/>
            <person name="Pitluck S."/>
            <person name="Ovchinnikova G."/>
            <person name="Pati A."/>
            <person name="Ivanova N."/>
            <person name="Mavrommatis K."/>
            <person name="Chen A."/>
            <person name="Palaniappan K."/>
            <person name="D'haeseleer P."/>
            <person name="Chain P."/>
            <person name="Bristow J."/>
            <person name="Eisen J.A."/>
            <person name="Markowitz V."/>
            <person name="Hugenholtz P."/>
            <person name="Schneider S."/>
            <person name="Goker M."/>
            <person name="Pukall R."/>
            <person name="Kyrpides N.C."/>
            <person name="Klenk H.P."/>
        </authorList>
    </citation>
    <scope>NUCLEOTIDE SEQUENCE [LARGE SCALE GENOMIC DNA]</scope>
    <source>
        <strain evidence="5">ATCC 14392 / DSM 20547 / JCM 11482 / CCUG 33030 / NBRC 15357 / NCTC 11040 / CCM 314 / 541</strain>
    </source>
</reference>
<dbReference type="HOGENOM" id="CLU_050193_1_0_11"/>
<dbReference type="InterPro" id="IPR027275">
    <property type="entry name" value="PRC-brl_dom"/>
</dbReference>
<dbReference type="InterPro" id="IPR019060">
    <property type="entry name" value="DUF2382"/>
</dbReference>
<proteinExistence type="predicted"/>
<evidence type="ECO:0000259" key="3">
    <source>
        <dbReference type="Pfam" id="PF09557"/>
    </source>
</evidence>
<dbReference type="PANTHER" id="PTHR38463">
    <property type="entry name" value="STRESS RESPONSE PROTEIN YSNF"/>
    <property type="match status" value="1"/>
</dbReference>
<protein>
    <submittedName>
        <fullName evidence="4">Conserved domain protein, TIGR02271+C111</fullName>
    </submittedName>
</protein>
<feature type="domain" description="PRC-barrel" evidence="2">
    <location>
        <begin position="7"/>
        <end position="73"/>
    </location>
</feature>
<feature type="region of interest" description="Disordered" evidence="1">
    <location>
        <begin position="357"/>
        <end position="380"/>
    </location>
</feature>
<dbReference type="InterPro" id="IPR052967">
    <property type="entry name" value="Stress_Response_Assoc"/>
</dbReference>
<accession>C7NK49</accession>
<dbReference type="SUPFAM" id="SSF50346">
    <property type="entry name" value="PRC-barrel domain"/>
    <property type="match status" value="1"/>
</dbReference>
<dbReference type="InterPro" id="IPR011033">
    <property type="entry name" value="PRC_barrel-like_sf"/>
</dbReference>
<evidence type="ECO:0000259" key="2">
    <source>
        <dbReference type="Pfam" id="PF05239"/>
    </source>
</evidence>
<dbReference type="Pfam" id="PF09557">
    <property type="entry name" value="DUF2382"/>
    <property type="match status" value="1"/>
</dbReference>
<dbReference type="eggNOG" id="COG3861">
    <property type="taxonomic scope" value="Bacteria"/>
</dbReference>
<dbReference type="EMBL" id="CP001686">
    <property type="protein sequence ID" value="ACV05436.1"/>
    <property type="molecule type" value="Genomic_DNA"/>
</dbReference>
<organism evidence="4 5">
    <name type="scientific">Kytococcus sedentarius (strain ATCC 14392 / DSM 20547 / JCM 11482 / CCUG 33030 / NBRC 15357 / NCTC 11040 / CCM 314 / 541)</name>
    <name type="common">Micrococcus sedentarius</name>
    <dbReference type="NCBI Taxonomy" id="478801"/>
    <lineage>
        <taxon>Bacteria</taxon>
        <taxon>Bacillati</taxon>
        <taxon>Actinomycetota</taxon>
        <taxon>Actinomycetes</taxon>
        <taxon>Micrococcales</taxon>
        <taxon>Kytococcaceae</taxon>
        <taxon>Kytococcus</taxon>
    </lineage>
</organism>
<evidence type="ECO:0000313" key="4">
    <source>
        <dbReference type="EMBL" id="ACV05436.1"/>
    </source>
</evidence>
<dbReference type="Proteomes" id="UP000006666">
    <property type="component" value="Chromosome"/>
</dbReference>
<dbReference type="Pfam" id="PF05239">
    <property type="entry name" value="PRC"/>
    <property type="match status" value="1"/>
</dbReference>
<keyword evidence="5" id="KW-1185">Reference proteome</keyword>
<evidence type="ECO:0000256" key="1">
    <source>
        <dbReference type="SAM" id="MobiDB-lite"/>
    </source>
</evidence>
<dbReference type="AlphaFoldDB" id="C7NK49"/>
<sequence>MISKEQLQDLRGGDLFGTDNEKIGSISDIYLDDQTGQPAWATVNVGMFSGDSFVPLDDATIADGGLAVPYTKDKVKDAPQIEAGQHLDAEHEVELYRYYGVQFDGDNAGTDTTDTLDRQDGRVDGAPVEGQDRGEFGRWDSGDAAAAGAGTAGVAGAAGYAGHDTDTDARADYDRQYGDDTALDVERDRAAAADTDQRAGFFGGDRDADATTAVPTAAAGTDYDRDRTADYDRDRAQAVDGERTSVTRHEERLNVGKERRETGAVRLKKYVVEEDETISVPLERESIEVERRDITDGQAIGDWDFGDDELEITLIEEHPVISKEVYAVEEIGLNKKVVTENRQVTERVRRERVDIEGLDDNAQTGRDNGGLFGGRQNDRI</sequence>
<dbReference type="STRING" id="478801.Ksed_03600"/>
<dbReference type="GO" id="GO:0019684">
    <property type="term" value="P:photosynthesis, light reaction"/>
    <property type="evidence" value="ECO:0007669"/>
    <property type="project" value="InterPro"/>
</dbReference>
<dbReference type="NCBIfam" id="TIGR02271">
    <property type="entry name" value="YsnF/AvaK domain"/>
    <property type="match status" value="1"/>
</dbReference>
<dbReference type="RefSeq" id="WP_012801854.1">
    <property type="nucleotide sequence ID" value="NC_013169.1"/>
</dbReference>
<dbReference type="PANTHER" id="PTHR38463:SF1">
    <property type="entry name" value="STRESS RESPONSE PROTEIN YSNF"/>
    <property type="match status" value="1"/>
</dbReference>
<dbReference type="GO" id="GO:0030077">
    <property type="term" value="C:plasma membrane light-harvesting complex"/>
    <property type="evidence" value="ECO:0007669"/>
    <property type="project" value="InterPro"/>
</dbReference>
<feature type="region of interest" description="Disordered" evidence="1">
    <location>
        <begin position="108"/>
        <end position="136"/>
    </location>
</feature>
<evidence type="ECO:0000313" key="5">
    <source>
        <dbReference type="Proteomes" id="UP000006666"/>
    </source>
</evidence>
<dbReference type="Gene3D" id="3.90.50.10">
    <property type="entry name" value="Photosynthetic Reaction Center, subunit H, domain 2"/>
    <property type="match status" value="1"/>
</dbReference>
<name>C7NK49_KYTSD</name>
<dbReference type="InterPro" id="IPR014747">
    <property type="entry name" value="Bac_photo_RC_H_C"/>
</dbReference>